<feature type="compositionally biased region" description="Basic and acidic residues" evidence="5">
    <location>
        <begin position="148"/>
        <end position="174"/>
    </location>
</feature>
<comment type="subcellular location">
    <subcellularLocation>
        <location evidence="4">Cytoplasm</location>
    </subcellularLocation>
</comment>
<keyword evidence="1 4" id="KW-0963">Cytoplasm</keyword>
<dbReference type="PANTHER" id="PTHR38106">
    <property type="entry name" value="RNA CHAPERONE PROQ"/>
    <property type="match status" value="1"/>
</dbReference>
<dbReference type="PANTHER" id="PTHR38106:SF1">
    <property type="entry name" value="RNA CHAPERONE PROQ"/>
    <property type="match status" value="1"/>
</dbReference>
<dbReference type="InterPro" id="IPR035236">
    <property type="entry name" value="ProQ_C"/>
</dbReference>
<accession>A0A2X3J9U9</accession>
<evidence type="ECO:0000256" key="2">
    <source>
        <dbReference type="ARBA" id="ARBA00022884"/>
    </source>
</evidence>
<evidence type="ECO:0000256" key="5">
    <source>
        <dbReference type="SAM" id="MobiDB-lite"/>
    </source>
</evidence>
<feature type="region of interest" description="Disordered" evidence="5">
    <location>
        <begin position="109"/>
        <end position="176"/>
    </location>
</feature>
<dbReference type="AlphaFoldDB" id="A0A2X3J9U9"/>
<gene>
    <name evidence="4 7" type="primary">proQ</name>
    <name evidence="7" type="ORF">NCTC12120_06005</name>
</gene>
<dbReference type="InterPro" id="IPR036442">
    <property type="entry name" value="ProQ/FinO_sf"/>
</dbReference>
<comment type="similarity">
    <text evidence="4">Belongs to the ProQ family.</text>
</comment>
<dbReference type="Proteomes" id="UP000251197">
    <property type="component" value="Unassembled WGS sequence"/>
</dbReference>
<dbReference type="EMBL" id="UAVU01000009">
    <property type="protein sequence ID" value="SQC92803.1"/>
    <property type="molecule type" value="Genomic_DNA"/>
</dbReference>
<dbReference type="Pfam" id="PF17516">
    <property type="entry name" value="ProQ_C"/>
    <property type="match status" value="1"/>
</dbReference>
<dbReference type="GO" id="GO:0033592">
    <property type="term" value="F:RNA strand annealing activity"/>
    <property type="evidence" value="ECO:0007669"/>
    <property type="project" value="UniProtKB-UniRule"/>
</dbReference>
<feature type="domain" description="ProQ/FinO" evidence="6">
    <location>
        <begin position="5"/>
        <end position="119"/>
    </location>
</feature>
<evidence type="ECO:0000256" key="1">
    <source>
        <dbReference type="ARBA" id="ARBA00022490"/>
    </source>
</evidence>
<protein>
    <recommendedName>
        <fullName evidence="4">RNA chaperone ProQ</fullName>
    </recommendedName>
</protein>
<dbReference type="GO" id="GO:0005829">
    <property type="term" value="C:cytosol"/>
    <property type="evidence" value="ECO:0007669"/>
    <property type="project" value="TreeGrafter"/>
</dbReference>
<evidence type="ECO:0000259" key="6">
    <source>
        <dbReference type="SMART" id="SM00945"/>
    </source>
</evidence>
<dbReference type="FunFam" id="1.10.1710.10:FF:000001">
    <property type="entry name" value="RNA chaperone ProQ"/>
    <property type="match status" value="1"/>
</dbReference>
<keyword evidence="3 4" id="KW-0143">Chaperone</keyword>
<organism evidence="7 8">
    <name type="scientific">Cedecea neteri</name>
    <dbReference type="NCBI Taxonomy" id="158822"/>
    <lineage>
        <taxon>Bacteria</taxon>
        <taxon>Pseudomonadati</taxon>
        <taxon>Pseudomonadota</taxon>
        <taxon>Gammaproteobacteria</taxon>
        <taxon>Enterobacterales</taxon>
        <taxon>Enterobacteriaceae</taxon>
        <taxon>Cedecea</taxon>
    </lineage>
</organism>
<evidence type="ECO:0000313" key="8">
    <source>
        <dbReference type="Proteomes" id="UP000251197"/>
    </source>
</evidence>
<dbReference type="Pfam" id="PF04352">
    <property type="entry name" value="ProQ"/>
    <property type="match status" value="1"/>
</dbReference>
<sequence>MENQPKLNSSKEVIAFLAERFPQCFSAEGEARPLKIGIFQDLVSRVEGEMSLSKTQLRSALRLYTSSWRYLYGIKAGATRVDLDGNPCGELDEQHVEHARQQLEEAKARVQAQRAEQQAKKREAAAAAGVTEEAPRRERKPRPAAAPRRKEGAERKPRAEKPAPKAPREERRTPVTDIAALQVGQAIKVKAGNNAMDATVLEITKDGVRVQLTSGMAMDRTRRTLAVLKRRPDSGMNKLFKLTAIASLLFVAGSALALDNITRADQIPQFKGRSSARNGKRARDLTFYAFALPPVRSGCQLLGKNL</sequence>
<dbReference type="SMART" id="SM00945">
    <property type="entry name" value="ProQ"/>
    <property type="match status" value="1"/>
</dbReference>
<keyword evidence="2 4" id="KW-0694">RNA-binding</keyword>
<dbReference type="InterPro" id="IPR023529">
    <property type="entry name" value="ProQ"/>
</dbReference>
<dbReference type="GO" id="GO:0010608">
    <property type="term" value="P:post-transcriptional regulation of gene expression"/>
    <property type="evidence" value="ECO:0007669"/>
    <property type="project" value="InterPro"/>
</dbReference>
<dbReference type="STRING" id="158822.LH23_19185"/>
<comment type="function">
    <text evidence="4">RNA chaperone with significant RNA binding, RNA strand exchange and RNA duplexing activities. May regulate ProP activity through an RNA-based, post-transcriptional mechanism.</text>
</comment>
<name>A0A2X3J9U9_9ENTR</name>
<proteinExistence type="inferred from homology"/>
<dbReference type="GO" id="GO:0034057">
    <property type="term" value="F:RNA strand-exchange activity"/>
    <property type="evidence" value="ECO:0007669"/>
    <property type="project" value="UniProtKB-UniRule"/>
</dbReference>
<dbReference type="Gene3D" id="1.10.1710.10">
    <property type="entry name" value="ProQ/FinO domain"/>
    <property type="match status" value="1"/>
</dbReference>
<reference evidence="7 8" key="1">
    <citation type="submission" date="2018-06" db="EMBL/GenBank/DDBJ databases">
        <authorList>
            <consortium name="Pathogen Informatics"/>
            <person name="Doyle S."/>
        </authorList>
    </citation>
    <scope>NUCLEOTIDE SEQUENCE [LARGE SCALE GENOMIC DNA]</scope>
    <source>
        <strain evidence="7 8">NCTC12120</strain>
    </source>
</reference>
<evidence type="ECO:0000256" key="4">
    <source>
        <dbReference type="HAMAP-Rule" id="MF_00749"/>
    </source>
</evidence>
<dbReference type="InterPro" id="IPR016103">
    <property type="entry name" value="ProQ/FinO"/>
</dbReference>
<dbReference type="HAMAP" id="MF_00749">
    <property type="entry name" value="ProQ"/>
    <property type="match status" value="1"/>
</dbReference>
<evidence type="ECO:0000256" key="3">
    <source>
        <dbReference type="ARBA" id="ARBA00023186"/>
    </source>
</evidence>
<evidence type="ECO:0000313" key="7">
    <source>
        <dbReference type="EMBL" id="SQC92803.1"/>
    </source>
</evidence>
<dbReference type="SUPFAM" id="SSF48657">
    <property type="entry name" value="FinO-like"/>
    <property type="match status" value="1"/>
</dbReference>
<dbReference type="NCBIfam" id="NF003434">
    <property type="entry name" value="PRK04950.1"/>
    <property type="match status" value="1"/>
</dbReference>